<evidence type="ECO:0000256" key="4">
    <source>
        <dbReference type="ARBA" id="ARBA00022989"/>
    </source>
</evidence>
<feature type="transmembrane region" description="Helical" evidence="6">
    <location>
        <begin position="233"/>
        <end position="253"/>
    </location>
</feature>
<name>A0A557S9M9_9RHOO</name>
<dbReference type="Proteomes" id="UP000318349">
    <property type="component" value="Unassembled WGS sequence"/>
</dbReference>
<evidence type="ECO:0000256" key="3">
    <source>
        <dbReference type="ARBA" id="ARBA00022692"/>
    </source>
</evidence>
<dbReference type="InterPro" id="IPR050189">
    <property type="entry name" value="MFS_Efflux_Transporters"/>
</dbReference>
<organism evidence="8 9">
    <name type="scientific">Denitromonas halophila</name>
    <dbReference type="NCBI Taxonomy" id="1629404"/>
    <lineage>
        <taxon>Bacteria</taxon>
        <taxon>Pseudomonadati</taxon>
        <taxon>Pseudomonadota</taxon>
        <taxon>Betaproteobacteria</taxon>
        <taxon>Rhodocyclales</taxon>
        <taxon>Zoogloeaceae</taxon>
        <taxon>Denitromonas</taxon>
    </lineage>
</organism>
<dbReference type="GO" id="GO:0022857">
    <property type="term" value="F:transmembrane transporter activity"/>
    <property type="evidence" value="ECO:0007669"/>
    <property type="project" value="InterPro"/>
</dbReference>
<reference evidence="8 9" key="1">
    <citation type="submission" date="2019-07" db="EMBL/GenBank/DDBJ databases">
        <title>The pathways for chlorine oxyanion respiration interact through the shared metabolite chlorate.</title>
        <authorList>
            <person name="Barnum T.P."/>
            <person name="Cheng Y."/>
            <person name="Hill K.A."/>
            <person name="Lucas L.N."/>
            <person name="Carlson H.K."/>
            <person name="Coates J.D."/>
        </authorList>
    </citation>
    <scope>NUCLEOTIDE SEQUENCE [LARGE SCALE GENOMIC DNA]</scope>
    <source>
        <strain evidence="8 9">SFB-1</strain>
    </source>
</reference>
<gene>
    <name evidence="8" type="ORF">FHP89_16045</name>
</gene>
<dbReference type="PANTHER" id="PTHR43124:SF3">
    <property type="entry name" value="CHLORAMPHENICOL EFFLUX PUMP RV0191"/>
    <property type="match status" value="1"/>
</dbReference>
<keyword evidence="2" id="KW-1003">Cell membrane</keyword>
<feature type="transmembrane region" description="Helical" evidence="6">
    <location>
        <begin position="302"/>
        <end position="323"/>
    </location>
</feature>
<feature type="domain" description="Major facilitator superfamily (MFS) profile" evidence="7">
    <location>
        <begin position="24"/>
        <end position="417"/>
    </location>
</feature>
<dbReference type="GO" id="GO:0005886">
    <property type="term" value="C:plasma membrane"/>
    <property type="evidence" value="ECO:0007669"/>
    <property type="project" value="UniProtKB-SubCell"/>
</dbReference>
<evidence type="ECO:0000256" key="5">
    <source>
        <dbReference type="ARBA" id="ARBA00023136"/>
    </source>
</evidence>
<evidence type="ECO:0000256" key="2">
    <source>
        <dbReference type="ARBA" id="ARBA00022475"/>
    </source>
</evidence>
<proteinExistence type="predicted"/>
<feature type="transmembrane region" description="Helical" evidence="6">
    <location>
        <begin position="60"/>
        <end position="80"/>
    </location>
</feature>
<evidence type="ECO:0000259" key="7">
    <source>
        <dbReference type="PROSITE" id="PS50850"/>
    </source>
</evidence>
<keyword evidence="4 6" id="KW-1133">Transmembrane helix</keyword>
<dbReference type="Pfam" id="PF07690">
    <property type="entry name" value="MFS_1"/>
    <property type="match status" value="1"/>
</dbReference>
<dbReference type="PROSITE" id="PS50850">
    <property type="entry name" value="MFS"/>
    <property type="match status" value="1"/>
</dbReference>
<comment type="subcellular location">
    <subcellularLocation>
        <location evidence="1">Cell membrane</location>
        <topology evidence="1">Multi-pass membrane protein</topology>
    </subcellularLocation>
</comment>
<dbReference type="InterPro" id="IPR036259">
    <property type="entry name" value="MFS_trans_sf"/>
</dbReference>
<feature type="transmembrane region" description="Helical" evidence="6">
    <location>
        <begin position="329"/>
        <end position="350"/>
    </location>
</feature>
<keyword evidence="3 6" id="KW-0812">Transmembrane</keyword>
<keyword evidence="5 6" id="KW-0472">Membrane</keyword>
<feature type="transmembrane region" description="Helical" evidence="6">
    <location>
        <begin position="179"/>
        <end position="198"/>
    </location>
</feature>
<evidence type="ECO:0000313" key="9">
    <source>
        <dbReference type="Proteomes" id="UP000318349"/>
    </source>
</evidence>
<evidence type="ECO:0000256" key="6">
    <source>
        <dbReference type="SAM" id="Phobius"/>
    </source>
</evidence>
<dbReference type="Gene3D" id="1.20.1250.20">
    <property type="entry name" value="MFS general substrate transporter like domains"/>
    <property type="match status" value="2"/>
</dbReference>
<feature type="transmembrane region" description="Helical" evidence="6">
    <location>
        <begin position="92"/>
        <end position="110"/>
    </location>
</feature>
<dbReference type="AlphaFoldDB" id="A0A557S9M9"/>
<evidence type="ECO:0000313" key="8">
    <source>
        <dbReference type="EMBL" id="TVO74132.1"/>
    </source>
</evidence>
<feature type="transmembrane region" description="Helical" evidence="6">
    <location>
        <begin position="394"/>
        <end position="416"/>
    </location>
</feature>
<protein>
    <submittedName>
        <fullName evidence="8">MFS transporter</fullName>
    </submittedName>
</protein>
<dbReference type="PANTHER" id="PTHR43124">
    <property type="entry name" value="PURINE EFFLUX PUMP PBUE"/>
    <property type="match status" value="1"/>
</dbReference>
<dbReference type="SUPFAM" id="SSF103473">
    <property type="entry name" value="MFS general substrate transporter"/>
    <property type="match status" value="1"/>
</dbReference>
<dbReference type="EMBL" id="VMNI01000016">
    <property type="protein sequence ID" value="TVO74132.1"/>
    <property type="molecule type" value="Genomic_DNA"/>
</dbReference>
<accession>A0A557S9M9</accession>
<comment type="caution">
    <text evidence="8">The sequence shown here is derived from an EMBL/GenBank/DDBJ whole genome shotgun (WGS) entry which is preliminary data.</text>
</comment>
<sequence>MAIHAPHPSDDSAALRVTRPYAWLVFALTFGLLISDYMSRQVLNAVFPLLKAEWMLSDKQLGSLSSIVALLVGTLTFPLSVVADRWGRVKSIILMATLWSVATAACALAASFDQMFWARFFVGVGEAAYGSVGVALVVSLFPQHLRATIVSAFMAGGAFGSVLGMALGGLIAAQFGWRWAFGAMAGFGCLLVVLYFLTVSDRKTYGTRADKGPLPAFNLKGLLKDLFASRSIICAYIGSGLQLFVLASFMAWLPSFLNRYYAMETARAGVVAAIFVLIGAVGMIVCGNLTDRLSQRDPERKWWVAISYCVVTFVLIGIALSLPVGTPQLVVLGFGLFLSAGTTGPAGAIVTNLTPSPIHATAFATLTLFNNFLGLAAGPYITGVIADSLDLLTALRVAGAIPVLAIAAFLVGRLSYHKDVEAYRVRHPANSAPSAA</sequence>
<dbReference type="InterPro" id="IPR020846">
    <property type="entry name" value="MFS_dom"/>
</dbReference>
<feature type="transmembrane region" description="Helical" evidence="6">
    <location>
        <begin position="265"/>
        <end position="290"/>
    </location>
</feature>
<feature type="transmembrane region" description="Helical" evidence="6">
    <location>
        <begin position="362"/>
        <end position="382"/>
    </location>
</feature>
<feature type="transmembrane region" description="Helical" evidence="6">
    <location>
        <begin position="116"/>
        <end position="141"/>
    </location>
</feature>
<evidence type="ECO:0000256" key="1">
    <source>
        <dbReference type="ARBA" id="ARBA00004651"/>
    </source>
</evidence>
<feature type="transmembrane region" description="Helical" evidence="6">
    <location>
        <begin position="21"/>
        <end position="40"/>
    </location>
</feature>
<dbReference type="InterPro" id="IPR011701">
    <property type="entry name" value="MFS"/>
</dbReference>
<feature type="transmembrane region" description="Helical" evidence="6">
    <location>
        <begin position="153"/>
        <end position="173"/>
    </location>
</feature>